<dbReference type="SUPFAM" id="SSF69255">
    <property type="entry name" value="gp5 N-terminal domain-like"/>
    <property type="match status" value="1"/>
</dbReference>
<sequence length="465" mass="50634">MFFDSQAALPATPGGDTLRFHGVRASDTDDAIDRSAAQRRVAANAVSISSWDPAQLMAPAADLLTSLDIGEMPSLSIYDGSAERRHDNKAFADAHSRVMLQALELDNKQFEGAGAVRRMAAGHGFTLTQHDGYADGDNSFKTLWVKHEARNNLEPALGEALSRLTGLAEAGAATLLQFSDEALEPGTYRNRFGCVREAVAIVPRAAAARFAGASLGPQTAIVVGLPETINTTTREHQVRIQFAWQRGVGAISGGLTHDTDENGNAPGNDVSGTCVRVAEALAGPNWGSQFTPRIGTEVLVDFIEGDMDRPLIVAQLYTGSDTPPFSAGVDTGINHAGAAQQLLHLLDIAQHKQGVILQPLIYDDPDFSAWVGRQRAWYANWASPDLELVFNSACDTKEAELKSIAKNTTILESYTSRMDWINTAAIQFHDLMQNKKYYMENQLKTISGWVDSSYEPYPYRYYQPI</sequence>
<dbReference type="EMBL" id="JACHBX010000006">
    <property type="protein sequence ID" value="MBB6136530.1"/>
    <property type="molecule type" value="Genomic_DNA"/>
</dbReference>
<dbReference type="Gene3D" id="2.40.50.230">
    <property type="entry name" value="Gp5 N-terminal domain"/>
    <property type="match status" value="1"/>
</dbReference>
<dbReference type="InterPro" id="IPR019658">
    <property type="entry name" value="DUF2515"/>
</dbReference>
<name>A0A7W9X4S7_9BURK</name>
<proteinExistence type="predicted"/>
<feature type="domain" description="Gp5/Type VI secretion system Vgr protein OB-fold" evidence="1">
    <location>
        <begin position="274"/>
        <end position="317"/>
    </location>
</feature>
<accession>A0A7W9X4S7</accession>
<dbReference type="Gene3D" id="2.30.110.50">
    <property type="match status" value="1"/>
</dbReference>
<dbReference type="Gene3D" id="4.10.220.110">
    <property type="match status" value="1"/>
</dbReference>
<evidence type="ECO:0000259" key="1">
    <source>
        <dbReference type="Pfam" id="PF04717"/>
    </source>
</evidence>
<evidence type="ECO:0000313" key="3">
    <source>
        <dbReference type="Proteomes" id="UP000540787"/>
    </source>
</evidence>
<reference evidence="2 3" key="1">
    <citation type="submission" date="2020-08" db="EMBL/GenBank/DDBJ databases">
        <title>The Agave Microbiome: Exploring the role of microbial communities in plant adaptations to desert environments.</title>
        <authorList>
            <person name="Partida-Martinez L.P."/>
        </authorList>
    </citation>
    <scope>NUCLEOTIDE SEQUENCE [LARGE SCALE GENOMIC DNA]</scope>
    <source>
        <strain evidence="2 3">AT3.2</strain>
    </source>
</reference>
<dbReference type="InterPro" id="IPR006531">
    <property type="entry name" value="Gp5/Vgr_OB"/>
</dbReference>
<dbReference type="Proteomes" id="UP000540787">
    <property type="component" value="Unassembled WGS sequence"/>
</dbReference>
<dbReference type="InterPro" id="IPR037026">
    <property type="entry name" value="Vgr_OB-fold_dom_sf"/>
</dbReference>
<dbReference type="AlphaFoldDB" id="A0A7W9X4S7"/>
<dbReference type="Pfam" id="PF10720">
    <property type="entry name" value="DUF2515"/>
    <property type="match status" value="1"/>
</dbReference>
<organism evidence="2 3">
    <name type="scientific">Massilia aurea</name>
    <dbReference type="NCBI Taxonomy" id="373040"/>
    <lineage>
        <taxon>Bacteria</taxon>
        <taxon>Pseudomonadati</taxon>
        <taxon>Pseudomonadota</taxon>
        <taxon>Betaproteobacteria</taxon>
        <taxon>Burkholderiales</taxon>
        <taxon>Oxalobacteraceae</taxon>
        <taxon>Telluria group</taxon>
        <taxon>Massilia</taxon>
    </lineage>
</organism>
<comment type="caution">
    <text evidence="2">The sequence shown here is derived from an EMBL/GenBank/DDBJ whole genome shotgun (WGS) entry which is preliminary data.</text>
</comment>
<dbReference type="SUPFAM" id="SSF69279">
    <property type="entry name" value="Phage tail proteins"/>
    <property type="match status" value="1"/>
</dbReference>
<keyword evidence="3" id="KW-1185">Reference proteome</keyword>
<gene>
    <name evidence="2" type="ORF">HD842_004708</name>
</gene>
<evidence type="ECO:0000313" key="2">
    <source>
        <dbReference type="EMBL" id="MBB6136530.1"/>
    </source>
</evidence>
<protein>
    <submittedName>
        <fullName evidence="2">Uncharacterized protein involved in type VI secretion and phage assembly</fullName>
    </submittedName>
</protein>
<dbReference type="Pfam" id="PF04717">
    <property type="entry name" value="Phage_base_V"/>
    <property type="match status" value="1"/>
</dbReference>
<dbReference type="Pfam" id="PF05954">
    <property type="entry name" value="Phage_GPD"/>
    <property type="match status" value="1"/>
</dbReference>